<dbReference type="PANTHER" id="PTHR45931">
    <property type="entry name" value="SI:CH211-59O9.10"/>
    <property type="match status" value="1"/>
</dbReference>
<evidence type="ECO:0000256" key="4">
    <source>
        <dbReference type="PROSITE-ProRule" id="PRU00175"/>
    </source>
</evidence>
<evidence type="ECO:0000313" key="6">
    <source>
        <dbReference type="EMBL" id="EXB44306.1"/>
    </source>
</evidence>
<dbReference type="GO" id="GO:0006511">
    <property type="term" value="P:ubiquitin-dependent protein catabolic process"/>
    <property type="evidence" value="ECO:0007669"/>
    <property type="project" value="TreeGrafter"/>
</dbReference>
<keyword evidence="2 4" id="KW-0863">Zinc-finger</keyword>
<evidence type="ECO:0000256" key="2">
    <source>
        <dbReference type="ARBA" id="ARBA00022771"/>
    </source>
</evidence>
<keyword evidence="7" id="KW-1185">Reference proteome</keyword>
<feature type="domain" description="RING-type" evidence="5">
    <location>
        <begin position="252"/>
        <end position="293"/>
    </location>
</feature>
<dbReference type="GO" id="GO:0008270">
    <property type="term" value="F:zinc ion binding"/>
    <property type="evidence" value="ECO:0007669"/>
    <property type="project" value="UniProtKB-KW"/>
</dbReference>
<gene>
    <name evidence="6" type="ORF">L484_012226</name>
</gene>
<reference evidence="7" key="1">
    <citation type="submission" date="2013-01" db="EMBL/GenBank/DDBJ databases">
        <title>Draft Genome Sequence of a Mulberry Tree, Morus notabilis C.K. Schneid.</title>
        <authorList>
            <person name="He N."/>
            <person name="Zhao S."/>
        </authorList>
    </citation>
    <scope>NUCLEOTIDE SEQUENCE</scope>
</reference>
<dbReference type="GO" id="GO:0061630">
    <property type="term" value="F:ubiquitin protein ligase activity"/>
    <property type="evidence" value="ECO:0007669"/>
    <property type="project" value="TreeGrafter"/>
</dbReference>
<dbReference type="AlphaFoldDB" id="W9QN25"/>
<dbReference type="GO" id="GO:0005634">
    <property type="term" value="C:nucleus"/>
    <property type="evidence" value="ECO:0007669"/>
    <property type="project" value="TreeGrafter"/>
</dbReference>
<keyword evidence="3" id="KW-0862">Zinc</keyword>
<dbReference type="InterPro" id="IPR013083">
    <property type="entry name" value="Znf_RING/FYVE/PHD"/>
</dbReference>
<keyword evidence="1" id="KW-0479">Metal-binding</keyword>
<dbReference type="Pfam" id="PF13639">
    <property type="entry name" value="zf-RING_2"/>
    <property type="match status" value="1"/>
</dbReference>
<dbReference type="SUPFAM" id="SSF57850">
    <property type="entry name" value="RING/U-box"/>
    <property type="match status" value="1"/>
</dbReference>
<evidence type="ECO:0000259" key="5">
    <source>
        <dbReference type="PROSITE" id="PS50089"/>
    </source>
</evidence>
<organism evidence="6 7">
    <name type="scientific">Morus notabilis</name>
    <dbReference type="NCBI Taxonomy" id="981085"/>
    <lineage>
        <taxon>Eukaryota</taxon>
        <taxon>Viridiplantae</taxon>
        <taxon>Streptophyta</taxon>
        <taxon>Embryophyta</taxon>
        <taxon>Tracheophyta</taxon>
        <taxon>Spermatophyta</taxon>
        <taxon>Magnoliopsida</taxon>
        <taxon>eudicotyledons</taxon>
        <taxon>Gunneridae</taxon>
        <taxon>Pentapetalae</taxon>
        <taxon>rosids</taxon>
        <taxon>fabids</taxon>
        <taxon>Rosales</taxon>
        <taxon>Moraceae</taxon>
        <taxon>Moreae</taxon>
        <taxon>Morus</taxon>
    </lineage>
</organism>
<dbReference type="PANTHER" id="PTHR45931:SF16">
    <property type="entry name" value="RING_U-BOX SUPERFAMILY PROTEIN"/>
    <property type="match status" value="1"/>
</dbReference>
<dbReference type="PROSITE" id="PS50089">
    <property type="entry name" value="ZF_RING_2"/>
    <property type="match status" value="1"/>
</dbReference>
<sequence>MSGERVFFDMHPIESNIYVTAEECISPIFDPNLSSPRFTLSIRAIQRIRSDSNADEDIRVIHNSFQEISHHFDPLRASAGEREATVTGMLLFHLNIPFSIDVGEDDVDNLFWNVLDSREQEALHGGLYEVVMRISEVAARSAGDTVYNRAVILIWIERRSTVPHEEFQRLAEHSRVLPLVIDNNDGDDEVYDDGDGDEDPFGWVFQNFGESRSMPGAADESVVEALERLTYEEVSDHDDHHNHDDESKLMTCVICTEEVMIGSQLIHMPCAHQFHEDCILQWLKKANSCPLCRFSLPSSNKRSVSLLIPD</sequence>
<accession>W9QN25</accession>
<dbReference type="OrthoDB" id="852178at2759"/>
<dbReference type="eggNOG" id="KOG0800">
    <property type="taxonomic scope" value="Eukaryota"/>
</dbReference>
<proteinExistence type="predicted"/>
<dbReference type="InterPro" id="IPR051834">
    <property type="entry name" value="RING_finger_E3_ligase"/>
</dbReference>
<evidence type="ECO:0000256" key="1">
    <source>
        <dbReference type="ARBA" id="ARBA00022723"/>
    </source>
</evidence>
<dbReference type="KEGG" id="mnt:21395453"/>
<dbReference type="Gene3D" id="3.30.40.10">
    <property type="entry name" value="Zinc/RING finger domain, C3HC4 (zinc finger)"/>
    <property type="match status" value="1"/>
</dbReference>
<dbReference type="Proteomes" id="UP000030645">
    <property type="component" value="Unassembled WGS sequence"/>
</dbReference>
<evidence type="ECO:0000256" key="3">
    <source>
        <dbReference type="ARBA" id="ARBA00022833"/>
    </source>
</evidence>
<dbReference type="InterPro" id="IPR001841">
    <property type="entry name" value="Znf_RING"/>
</dbReference>
<dbReference type="EMBL" id="KE343860">
    <property type="protein sequence ID" value="EXB44306.1"/>
    <property type="molecule type" value="Genomic_DNA"/>
</dbReference>
<dbReference type="SMART" id="SM00184">
    <property type="entry name" value="RING"/>
    <property type="match status" value="1"/>
</dbReference>
<name>W9QN25_9ROSA</name>
<evidence type="ECO:0000313" key="7">
    <source>
        <dbReference type="Proteomes" id="UP000030645"/>
    </source>
</evidence>
<protein>
    <submittedName>
        <fullName evidence="6">E3 ubiquitin-protein ligase RING1-like protein</fullName>
    </submittedName>
</protein>